<keyword evidence="3" id="KW-1185">Reference proteome</keyword>
<reference evidence="2 3" key="1">
    <citation type="submission" date="2016-09" db="EMBL/GenBank/DDBJ databases">
        <authorList>
            <person name="Capua I."/>
            <person name="De Benedictis P."/>
            <person name="Joannis T."/>
            <person name="Lombin L.H."/>
            <person name="Cattoli G."/>
        </authorList>
    </citation>
    <scope>NUCLEOTIDE SEQUENCE [LARGE SCALE GENOMIC DNA]</scope>
    <source>
        <strain evidence="2 3">A7P-90m</strain>
    </source>
</reference>
<protein>
    <submittedName>
        <fullName evidence="2">Uncharacterized protein</fullName>
    </submittedName>
</protein>
<dbReference type="Proteomes" id="UP000199452">
    <property type="component" value="Unassembled WGS sequence"/>
</dbReference>
<gene>
    <name evidence="2" type="ORF">SAMN05216323_102825</name>
</gene>
<dbReference type="AlphaFoldDB" id="A0A1G6L2V9"/>
<evidence type="ECO:0000313" key="3">
    <source>
        <dbReference type="Proteomes" id="UP000199452"/>
    </source>
</evidence>
<accession>A0A1G6L2V9</accession>
<proteinExistence type="predicted"/>
<dbReference type="EMBL" id="FMYP01000028">
    <property type="protein sequence ID" value="SDC37065.1"/>
    <property type="molecule type" value="Genomic_DNA"/>
</dbReference>
<evidence type="ECO:0000313" key="2">
    <source>
        <dbReference type="EMBL" id="SDC37065.1"/>
    </source>
</evidence>
<feature type="region of interest" description="Disordered" evidence="1">
    <location>
        <begin position="38"/>
        <end position="76"/>
    </location>
</feature>
<feature type="compositionally biased region" description="Basic and acidic residues" evidence="1">
    <location>
        <begin position="38"/>
        <end position="48"/>
    </location>
</feature>
<evidence type="ECO:0000256" key="1">
    <source>
        <dbReference type="SAM" id="MobiDB-lite"/>
    </source>
</evidence>
<name>A0A1G6L2V9_9BACT</name>
<sequence>MFNCYFSEMQPIKSQCYKQAQNHVIAYYKARTTLEMQKSRPSCDDRDSVGPVGIESRDSSPEVLPSEARLEPRGFPRSGTNSPLIIPLNFVGRLIAQCRPCSYVPLSPFPVYTLLTLFQIAPNKPAAMVYLEKSSVLFLHYDALLALQYLEYYQYNNFHPF</sequence>
<organism evidence="2 3">
    <name type="scientific">Williamwhitmania taraxaci</name>
    <dbReference type="NCBI Taxonomy" id="1640674"/>
    <lineage>
        <taxon>Bacteria</taxon>
        <taxon>Pseudomonadati</taxon>
        <taxon>Bacteroidota</taxon>
        <taxon>Bacteroidia</taxon>
        <taxon>Bacteroidales</taxon>
        <taxon>Williamwhitmaniaceae</taxon>
        <taxon>Williamwhitmania</taxon>
    </lineage>
</organism>